<feature type="region of interest" description="Disordered" evidence="1">
    <location>
        <begin position="499"/>
        <end position="531"/>
    </location>
</feature>
<organism evidence="2 3">
    <name type="scientific">Nocardia huaxiensis</name>
    <dbReference type="NCBI Taxonomy" id="2755382"/>
    <lineage>
        <taxon>Bacteria</taxon>
        <taxon>Bacillati</taxon>
        <taxon>Actinomycetota</taxon>
        <taxon>Actinomycetes</taxon>
        <taxon>Mycobacteriales</taxon>
        <taxon>Nocardiaceae</taxon>
        <taxon>Nocardia</taxon>
    </lineage>
</organism>
<gene>
    <name evidence="2" type="ORF">H0264_18455</name>
</gene>
<evidence type="ECO:0000313" key="2">
    <source>
        <dbReference type="EMBL" id="QLY33943.1"/>
    </source>
</evidence>
<dbReference type="EMBL" id="CP059399">
    <property type="protein sequence ID" value="QLY33943.1"/>
    <property type="molecule type" value="Genomic_DNA"/>
</dbReference>
<dbReference type="Pfam" id="PF09709">
    <property type="entry name" value="Cas_Csd1"/>
    <property type="match status" value="1"/>
</dbReference>
<dbReference type="KEGG" id="nhu:H0264_18455"/>
<protein>
    <submittedName>
        <fullName evidence="2">Type I-C CRISPR-associated protein Cas8c/Csd1</fullName>
    </submittedName>
</protein>
<evidence type="ECO:0000313" key="3">
    <source>
        <dbReference type="Proteomes" id="UP000515512"/>
    </source>
</evidence>
<dbReference type="InterPro" id="IPR010144">
    <property type="entry name" value="CRISPR-assoc_prot_Csd1-typ"/>
</dbReference>
<sequence length="623" mass="69302">MLLERLVSYAREHRGTVPAFHRDREFRWKLDVSATARGIDSVPTLVPLKDPDKPRRGIVHTTPSSTRTVGVSPNLAADDAQYVFGWIDDNTDQARAQQCHEAFVQLIHEWAESVPTEIDPVPHTLSALFRSGLLASLEQPEELRAKDGVLITVNGVPAYRSVSAADYWRTHVGTKKGTGRTGACMICQQVRPLANTIPGKVPAPLVPGASNDAALVSINERVFGYDLEAQLTHTPICMGCADDLMVGLTTVLSSSSSLTLSGQDTRLAWWVSGSDESDWMDLLLEPDPDQVNQLFLDVHRGRERTSRLTGRFCWMAVGGNISRIMVRQWVDIALTCADDSAVSHDENVLAWFRDHKNTPRRTAPIRRSDGTEIPAGQWIHSPGRFAACLGRWDGATKQYRPFGAKNADRPEQALLQLLRVAVLNEPVPVAIQTHLIHRIRNDGRVDDCRASLIRLALTRSPARPKDTSIPMALDETCTDPAYLAGRLFAVLEQTQRAAHRAPRARSADSGSLNSGDDGQPENSNRSPVNSTYGDRYFRRAIETPQPVVLQGIKQSQAWLTKIRRRDGEARSQWYSNRIRAIVDPMTPSAWIPLRNNLWQQGQFVLGYNHQLAHRTMGENAETV</sequence>
<reference evidence="2 3" key="1">
    <citation type="submission" date="2020-07" db="EMBL/GenBank/DDBJ databases">
        <authorList>
            <person name="Zhuang K."/>
            <person name="Ran Y."/>
        </authorList>
    </citation>
    <scope>NUCLEOTIDE SEQUENCE [LARGE SCALE GENOMIC DNA]</scope>
    <source>
        <strain evidence="2 3">WCH-YHL-001</strain>
    </source>
</reference>
<proteinExistence type="predicted"/>
<keyword evidence="3" id="KW-1185">Reference proteome</keyword>
<dbReference type="AlphaFoldDB" id="A0A7D6ZS26"/>
<dbReference type="Proteomes" id="UP000515512">
    <property type="component" value="Chromosome"/>
</dbReference>
<dbReference type="RefSeq" id="WP_181585107.1">
    <property type="nucleotide sequence ID" value="NZ_CP059399.1"/>
</dbReference>
<name>A0A7D6ZS26_9NOCA</name>
<feature type="compositionally biased region" description="Polar residues" evidence="1">
    <location>
        <begin position="508"/>
        <end position="531"/>
    </location>
</feature>
<evidence type="ECO:0000256" key="1">
    <source>
        <dbReference type="SAM" id="MobiDB-lite"/>
    </source>
</evidence>
<accession>A0A7D6ZS26</accession>